<accession>A0A4R1XHY5</accession>
<dbReference type="OrthoDB" id="9082843at2"/>
<dbReference type="InterPro" id="IPR029033">
    <property type="entry name" value="His_PPase_superfam"/>
</dbReference>
<gene>
    <name evidence="1" type="ORF">EC844_1298</name>
</gene>
<dbReference type="AlphaFoldDB" id="A0A4R1XHY5"/>
<evidence type="ECO:0000313" key="1">
    <source>
        <dbReference type="EMBL" id="TCM61155.1"/>
    </source>
</evidence>
<name>A0A4R1XHY5_ACICA</name>
<dbReference type="InterPro" id="IPR050275">
    <property type="entry name" value="PGM_Phosphatase"/>
</dbReference>
<organism evidence="1 2">
    <name type="scientific">Acinetobacter calcoaceticus</name>
    <dbReference type="NCBI Taxonomy" id="471"/>
    <lineage>
        <taxon>Bacteria</taxon>
        <taxon>Pseudomonadati</taxon>
        <taxon>Pseudomonadota</taxon>
        <taxon>Gammaproteobacteria</taxon>
        <taxon>Moraxellales</taxon>
        <taxon>Moraxellaceae</taxon>
        <taxon>Acinetobacter</taxon>
        <taxon>Acinetobacter calcoaceticus/baumannii complex</taxon>
    </lineage>
</organism>
<dbReference type="EMBL" id="SLVJ01000029">
    <property type="protein sequence ID" value="TCM61155.1"/>
    <property type="molecule type" value="Genomic_DNA"/>
</dbReference>
<comment type="caution">
    <text evidence="1">The sequence shown here is derived from an EMBL/GenBank/DDBJ whole genome shotgun (WGS) entry which is preliminary data.</text>
</comment>
<dbReference type="GO" id="GO:0005737">
    <property type="term" value="C:cytoplasm"/>
    <property type="evidence" value="ECO:0007669"/>
    <property type="project" value="TreeGrafter"/>
</dbReference>
<dbReference type="PANTHER" id="PTHR48100:SF1">
    <property type="entry name" value="HISTIDINE PHOSPHATASE FAMILY PROTEIN-RELATED"/>
    <property type="match status" value="1"/>
</dbReference>
<dbReference type="SUPFAM" id="SSF53254">
    <property type="entry name" value="Phosphoglycerate mutase-like"/>
    <property type="match status" value="1"/>
</dbReference>
<sequence length="193" mass="22542">MSIYLIRHAQSEANINGRTQSHAAIALSEQGHLQAVQLCSHLPRIDHVMISQYIRTAETAKPLLLKYRLDAETIEEIHEFSYLSEAKCANTNMQERKAWVDAYWAKMDIDYQDAADAESFAQFYARVAAFYQRLLELKTQYDHQNLAVFSHGQFLALLKILILHQPTLNQALMQQFRFQILHQPIENIEWFEF</sequence>
<dbReference type="Pfam" id="PF00300">
    <property type="entry name" value="His_Phos_1"/>
    <property type="match status" value="1"/>
</dbReference>
<dbReference type="PANTHER" id="PTHR48100">
    <property type="entry name" value="BROAD-SPECIFICITY PHOSPHATASE YOR283W-RELATED"/>
    <property type="match status" value="1"/>
</dbReference>
<dbReference type="Gene3D" id="3.40.50.1240">
    <property type="entry name" value="Phosphoglycerate mutase-like"/>
    <property type="match status" value="1"/>
</dbReference>
<dbReference type="SMART" id="SM00855">
    <property type="entry name" value="PGAM"/>
    <property type="match status" value="1"/>
</dbReference>
<dbReference type="Proteomes" id="UP000294963">
    <property type="component" value="Unassembled WGS sequence"/>
</dbReference>
<dbReference type="InterPro" id="IPR013078">
    <property type="entry name" value="His_Pase_superF_clade-1"/>
</dbReference>
<dbReference type="GO" id="GO:0016791">
    <property type="term" value="F:phosphatase activity"/>
    <property type="evidence" value="ECO:0007669"/>
    <property type="project" value="TreeGrafter"/>
</dbReference>
<protein>
    <submittedName>
        <fullName evidence="1">Broad specificity phosphatase PhoE</fullName>
    </submittedName>
</protein>
<reference evidence="1 2" key="1">
    <citation type="submission" date="2019-03" db="EMBL/GenBank/DDBJ databases">
        <title>Genomic analyses of the natural microbiome of Caenorhabditis elegans.</title>
        <authorList>
            <person name="Samuel B."/>
        </authorList>
    </citation>
    <scope>NUCLEOTIDE SEQUENCE [LARGE SCALE GENOMIC DNA]</scope>
    <source>
        <strain evidence="1 2">JUb89</strain>
    </source>
</reference>
<proteinExistence type="predicted"/>
<keyword evidence="2" id="KW-1185">Reference proteome</keyword>
<dbReference type="CDD" id="cd07067">
    <property type="entry name" value="HP_PGM_like"/>
    <property type="match status" value="1"/>
</dbReference>
<evidence type="ECO:0000313" key="2">
    <source>
        <dbReference type="Proteomes" id="UP000294963"/>
    </source>
</evidence>